<dbReference type="AlphaFoldDB" id="A0A9P3PDC5"/>
<dbReference type="GO" id="GO:0003723">
    <property type="term" value="F:RNA binding"/>
    <property type="evidence" value="ECO:0007669"/>
    <property type="project" value="InterPro"/>
</dbReference>
<dbReference type="Gene3D" id="1.25.10.10">
    <property type="entry name" value="Leucine-rich Repeat Variant"/>
    <property type="match status" value="2"/>
</dbReference>
<feature type="region of interest" description="Disordered" evidence="5">
    <location>
        <begin position="670"/>
        <end position="718"/>
    </location>
</feature>
<accession>A0A9P3PDC5</accession>
<evidence type="ECO:0000313" key="6">
    <source>
        <dbReference type="EMBL" id="GLB33404.1"/>
    </source>
</evidence>
<keyword evidence="2" id="KW-0677">Repeat</keyword>
<dbReference type="GO" id="GO:0030686">
    <property type="term" value="C:90S preribosome"/>
    <property type="evidence" value="ECO:0007669"/>
    <property type="project" value="TreeGrafter"/>
</dbReference>
<name>A0A9P3PDC5_LYOSH</name>
<feature type="compositionally biased region" description="Basic residues" evidence="5">
    <location>
        <begin position="1"/>
        <end position="14"/>
    </location>
</feature>
<evidence type="ECO:0000256" key="3">
    <source>
        <dbReference type="ARBA" id="ARBA00030932"/>
    </source>
</evidence>
<dbReference type="InterPro" id="IPR001313">
    <property type="entry name" value="Pumilio_RNA-bd_rpt"/>
</dbReference>
<feature type="region of interest" description="Disordered" evidence="5">
    <location>
        <begin position="1"/>
        <end position="43"/>
    </location>
</feature>
<dbReference type="InterPro" id="IPR016024">
    <property type="entry name" value="ARM-type_fold"/>
</dbReference>
<dbReference type="EMBL" id="BRPK01000001">
    <property type="protein sequence ID" value="GLB33404.1"/>
    <property type="molecule type" value="Genomic_DNA"/>
</dbReference>
<dbReference type="GO" id="GO:0000472">
    <property type="term" value="P:endonucleolytic cleavage to generate mature 5'-end of SSU-rRNA from (SSU-rRNA, 5.8S rRNA, LSU-rRNA)"/>
    <property type="evidence" value="ECO:0007669"/>
    <property type="project" value="TreeGrafter"/>
</dbReference>
<dbReference type="GO" id="GO:0030688">
    <property type="term" value="C:preribosome, small subunit precursor"/>
    <property type="evidence" value="ECO:0007669"/>
    <property type="project" value="TreeGrafter"/>
</dbReference>
<dbReference type="GO" id="GO:0000480">
    <property type="term" value="P:endonucleolytic cleavage in 5'-ETS of tricistronic rRNA transcript (SSU-rRNA, 5.8S rRNA, LSU-rRNA)"/>
    <property type="evidence" value="ECO:0007669"/>
    <property type="project" value="TreeGrafter"/>
</dbReference>
<dbReference type="SMART" id="SM00025">
    <property type="entry name" value="Pumilio"/>
    <property type="match status" value="5"/>
</dbReference>
<evidence type="ECO:0000256" key="4">
    <source>
        <dbReference type="ARBA" id="ARBA00031929"/>
    </source>
</evidence>
<dbReference type="GO" id="GO:0000056">
    <property type="term" value="P:ribosomal small subunit export from nucleus"/>
    <property type="evidence" value="ECO:0007669"/>
    <property type="project" value="TreeGrafter"/>
</dbReference>
<dbReference type="InterPro" id="IPR040000">
    <property type="entry name" value="NOP9"/>
</dbReference>
<dbReference type="Proteomes" id="UP001063166">
    <property type="component" value="Unassembled WGS sequence"/>
</dbReference>
<dbReference type="GO" id="GO:0000447">
    <property type="term" value="P:endonucleolytic cleavage in ITS1 to separate SSU-rRNA from 5.8S rRNA and LSU-rRNA from tricistronic rRNA transcript (SSU-rRNA, 5.8S rRNA, LSU-rRNA)"/>
    <property type="evidence" value="ECO:0007669"/>
    <property type="project" value="TreeGrafter"/>
</dbReference>
<proteinExistence type="predicted"/>
<evidence type="ECO:0000256" key="2">
    <source>
        <dbReference type="ARBA" id="ARBA00022737"/>
    </source>
</evidence>
<evidence type="ECO:0000256" key="5">
    <source>
        <dbReference type="SAM" id="MobiDB-lite"/>
    </source>
</evidence>
<sequence>MPRENRKRGKKNKKKVEIENEGLDNPRAVAEEPEPLEPTGEPSWIRSAADQVPEVNSEAPFGYVDADLKAYFRTVDVQIRDWQEQQDEMGQDGDTDPNEERRLFFVAALTEMAGKEKQLATDPDCSVILERMAYSMDDFVRRVFIDSLAGSFEVLIRHRFASHVCQTLFAVAQDTISRESRGIFPAIPESSEHGELRTLTQLVLDASEEILPNFTSLIMDPFASHVIRALLTLLSPNLLPFDHSAQSAIRSKKSSAWKAKQGPMKSVFADQKGKEKELPLPSTPAAFQRLARRFVEVLGTELGENEVRALAANKVASPVLQMLLEVEAHLGMAGDPDSLMDRVTMGIISACSDNPNSIMEPSDYLNTLLRDPTSSHLLETIVARSPENAFSVLWTTYFHGKLARLAVHPVANFVLAKALERVSRDQLSGTCTELDGSWSRMMRASRTGVLRALIDRGVALQASEHEICEAVYSAFDLTTQADRGLLVPCVLHLLPLQEYKAALTAEIASTPQHTPFRRKGRQEASKTVLEPKIQGSVLLQSLLRLPDPHNQIVVANIASLPVEERIEIAHDASGSRVYDMLLESPTVPFKAKREFVMGFIGHYHLLVDDRLGSRVGDRCWAFADTYLKEKIARSLFMHEQFLAGSYYGKFFARNLNLYLLQRRPDEWKTMQADKKRALDQANKPSPAPAPTPAKASAPASPAEKSAKRKRHAQPEDEIDAVFSASLGKRIKKTALGDVASSDAPGPPMKCRQRPALNCPMVCRQCSEQSSKHRRMRRVVKSEDGIKLFRHGRGSLA</sequence>
<protein>
    <recommendedName>
        <fullName evidence="1">Nucleolar protein 9</fullName>
    </recommendedName>
    <alternativeName>
        <fullName evidence="3 4">Pumilio domain-containing protein NOP9</fullName>
    </alternativeName>
</protein>
<dbReference type="PANTHER" id="PTHR13102:SF0">
    <property type="entry name" value="NUCLEOLAR PROTEIN 9"/>
    <property type="match status" value="1"/>
</dbReference>
<evidence type="ECO:0000313" key="7">
    <source>
        <dbReference type="Proteomes" id="UP001063166"/>
    </source>
</evidence>
<organism evidence="6 7">
    <name type="scientific">Lyophyllum shimeji</name>
    <name type="common">Hon-shimeji</name>
    <name type="synonym">Tricholoma shimeji</name>
    <dbReference type="NCBI Taxonomy" id="47721"/>
    <lineage>
        <taxon>Eukaryota</taxon>
        <taxon>Fungi</taxon>
        <taxon>Dikarya</taxon>
        <taxon>Basidiomycota</taxon>
        <taxon>Agaricomycotina</taxon>
        <taxon>Agaricomycetes</taxon>
        <taxon>Agaricomycetidae</taxon>
        <taxon>Agaricales</taxon>
        <taxon>Tricholomatineae</taxon>
        <taxon>Lyophyllaceae</taxon>
        <taxon>Lyophyllum</taxon>
    </lineage>
</organism>
<dbReference type="GO" id="GO:0005730">
    <property type="term" value="C:nucleolus"/>
    <property type="evidence" value="ECO:0007669"/>
    <property type="project" value="TreeGrafter"/>
</dbReference>
<comment type="caution">
    <text evidence="6">The sequence shown here is derived from an EMBL/GenBank/DDBJ whole genome shotgun (WGS) entry which is preliminary data.</text>
</comment>
<reference evidence="6" key="1">
    <citation type="submission" date="2022-07" db="EMBL/GenBank/DDBJ databases">
        <title>The genome of Lyophyllum shimeji provides insight into the initial evolution of ectomycorrhizal fungal genome.</title>
        <authorList>
            <person name="Kobayashi Y."/>
            <person name="Shibata T."/>
            <person name="Hirakawa H."/>
            <person name="Shigenobu S."/>
            <person name="Nishiyama T."/>
            <person name="Yamada A."/>
            <person name="Hasebe M."/>
            <person name="Kawaguchi M."/>
        </authorList>
    </citation>
    <scope>NUCLEOTIDE SEQUENCE</scope>
    <source>
        <strain evidence="6">AT787</strain>
    </source>
</reference>
<evidence type="ECO:0000256" key="1">
    <source>
        <dbReference type="ARBA" id="ARBA00016427"/>
    </source>
</evidence>
<keyword evidence="7" id="KW-1185">Reference proteome</keyword>
<dbReference type="PANTHER" id="PTHR13102">
    <property type="entry name" value="NUCLEOLAR PROTEIN 9"/>
    <property type="match status" value="1"/>
</dbReference>
<gene>
    <name evidence="6" type="primary">NOP9</name>
    <name evidence="6" type="ORF">LshimejAT787_0102880</name>
</gene>
<dbReference type="OrthoDB" id="392571at2759"/>
<feature type="compositionally biased region" description="Low complexity" evidence="5">
    <location>
        <begin position="692"/>
        <end position="703"/>
    </location>
</feature>
<dbReference type="InterPro" id="IPR011989">
    <property type="entry name" value="ARM-like"/>
</dbReference>
<dbReference type="Pfam" id="PF22493">
    <property type="entry name" value="PUF_NOP9"/>
    <property type="match status" value="1"/>
</dbReference>
<dbReference type="SUPFAM" id="SSF48371">
    <property type="entry name" value="ARM repeat"/>
    <property type="match status" value="1"/>
</dbReference>